<dbReference type="OrthoDB" id="9809462at2"/>
<evidence type="ECO:0000313" key="2">
    <source>
        <dbReference type="Proteomes" id="UP000199650"/>
    </source>
</evidence>
<sequence length="70" mass="7862">MNPVYILNDDQAEELADLFKATLTTGEYGFDVPGGNKTYNYMDLTRCLNAAYQAICKLVEDRDIARHAAE</sequence>
<name>A0A1I0PY10_9RHOB</name>
<protein>
    <submittedName>
        <fullName evidence="1">Uncharacterized protein</fullName>
    </submittedName>
</protein>
<gene>
    <name evidence="1" type="ORF">SAMN05444851_2020</name>
</gene>
<dbReference type="STRING" id="1173584.SAMN05444851_2020"/>
<dbReference type="AlphaFoldDB" id="A0A1I0PY10"/>
<accession>A0A1I0PY10</accession>
<keyword evidence="2" id="KW-1185">Reference proteome</keyword>
<dbReference type="Proteomes" id="UP000199650">
    <property type="component" value="Unassembled WGS sequence"/>
</dbReference>
<reference evidence="1 2" key="1">
    <citation type="submission" date="2016-10" db="EMBL/GenBank/DDBJ databases">
        <authorList>
            <person name="de Groot N.N."/>
        </authorList>
    </citation>
    <scope>NUCLEOTIDE SEQUENCE [LARGE SCALE GENOMIC DNA]</scope>
    <source>
        <strain evidence="1 2">DSM 29439</strain>
    </source>
</reference>
<dbReference type="RefSeq" id="WP_091430334.1">
    <property type="nucleotide sequence ID" value="NZ_FOJB01000001.1"/>
</dbReference>
<organism evidence="1 2">
    <name type="scientific">Aliiroseovarius sediminilitoris</name>
    <dbReference type="NCBI Taxonomy" id="1173584"/>
    <lineage>
        <taxon>Bacteria</taxon>
        <taxon>Pseudomonadati</taxon>
        <taxon>Pseudomonadota</taxon>
        <taxon>Alphaproteobacteria</taxon>
        <taxon>Rhodobacterales</taxon>
        <taxon>Paracoccaceae</taxon>
        <taxon>Aliiroseovarius</taxon>
    </lineage>
</organism>
<proteinExistence type="predicted"/>
<dbReference type="EMBL" id="FOJB01000001">
    <property type="protein sequence ID" value="SEW19294.1"/>
    <property type="molecule type" value="Genomic_DNA"/>
</dbReference>
<evidence type="ECO:0000313" key="1">
    <source>
        <dbReference type="EMBL" id="SEW19294.1"/>
    </source>
</evidence>